<organism evidence="3 4">
    <name type="scientific">Rhodanobacter denitrificans</name>
    <dbReference type="NCBI Taxonomy" id="666685"/>
    <lineage>
        <taxon>Bacteria</taxon>
        <taxon>Pseudomonadati</taxon>
        <taxon>Pseudomonadota</taxon>
        <taxon>Gammaproteobacteria</taxon>
        <taxon>Lysobacterales</taxon>
        <taxon>Rhodanobacteraceae</taxon>
        <taxon>Rhodanobacter</taxon>
    </lineage>
</organism>
<keyword evidence="3" id="KW-0808">Transferase</keyword>
<dbReference type="PANTHER" id="PTHR12192:SF2">
    <property type="entry name" value="GLUTATHIONE-SPECIFIC GAMMA-GLUTAMYLCYCLOTRANSFERASE 2"/>
    <property type="match status" value="1"/>
</dbReference>
<sequence length="192" mass="21318">MSTDTTAINREMRLFEREPQLWLFGYGSLIYKADFAYLARRRARVEGWTRRFWQGSHDHRGTPEAPGRVATLIEMPGAVCVGVAYRITPDVFAYLDHREKNGYLRRRVTLGFDDGSSTEGLVYIADPANAAYLGPASEAAIARHVATAAGPSGPNRDYLLRLAEALRALEADDPHVFAIERDLLALDPIASP</sequence>
<dbReference type="EC" id="4.3.2.7" evidence="1"/>
<keyword evidence="2" id="KW-0456">Lyase</keyword>
<dbReference type="InterPro" id="IPR006840">
    <property type="entry name" value="ChaC"/>
</dbReference>
<name>A0A2W5JYP7_9GAMM</name>
<dbReference type="GO" id="GO:0016740">
    <property type="term" value="F:transferase activity"/>
    <property type="evidence" value="ECO:0007669"/>
    <property type="project" value="UniProtKB-KW"/>
</dbReference>
<dbReference type="PANTHER" id="PTHR12192">
    <property type="entry name" value="CATION TRANSPORT PROTEIN CHAC-RELATED"/>
    <property type="match status" value="1"/>
</dbReference>
<dbReference type="GO" id="GO:0006751">
    <property type="term" value="P:glutathione catabolic process"/>
    <property type="evidence" value="ECO:0007669"/>
    <property type="project" value="InterPro"/>
</dbReference>
<dbReference type="GO" id="GO:0005737">
    <property type="term" value="C:cytoplasm"/>
    <property type="evidence" value="ECO:0007669"/>
    <property type="project" value="TreeGrafter"/>
</dbReference>
<gene>
    <name evidence="3" type="ORF">DI564_17430</name>
</gene>
<evidence type="ECO:0000313" key="3">
    <source>
        <dbReference type="EMBL" id="PZQ09571.1"/>
    </source>
</evidence>
<dbReference type="CDD" id="cd06661">
    <property type="entry name" value="GGCT_like"/>
    <property type="match status" value="1"/>
</dbReference>
<accession>A0A2W5JYP7</accession>
<dbReference type="Pfam" id="PF04752">
    <property type="entry name" value="ChaC"/>
    <property type="match status" value="1"/>
</dbReference>
<proteinExistence type="predicted"/>
<dbReference type="Proteomes" id="UP000249046">
    <property type="component" value="Unassembled WGS sequence"/>
</dbReference>
<comment type="caution">
    <text evidence="3">The sequence shown here is derived from an EMBL/GenBank/DDBJ whole genome shotgun (WGS) entry which is preliminary data.</text>
</comment>
<evidence type="ECO:0000313" key="4">
    <source>
        <dbReference type="Proteomes" id="UP000249046"/>
    </source>
</evidence>
<evidence type="ECO:0000256" key="2">
    <source>
        <dbReference type="ARBA" id="ARBA00023239"/>
    </source>
</evidence>
<dbReference type="SUPFAM" id="SSF110857">
    <property type="entry name" value="Gamma-glutamyl cyclotransferase-like"/>
    <property type="match status" value="1"/>
</dbReference>
<dbReference type="InterPro" id="IPR013024">
    <property type="entry name" value="GGCT-like"/>
</dbReference>
<dbReference type="AlphaFoldDB" id="A0A2W5JYP7"/>
<dbReference type="Gene3D" id="3.10.490.10">
    <property type="entry name" value="Gamma-glutamyl cyclotransferase-like"/>
    <property type="match status" value="1"/>
</dbReference>
<dbReference type="InterPro" id="IPR036568">
    <property type="entry name" value="GGCT-like_sf"/>
</dbReference>
<dbReference type="EMBL" id="QFPO01000026">
    <property type="protein sequence ID" value="PZQ09571.1"/>
    <property type="molecule type" value="Genomic_DNA"/>
</dbReference>
<protein>
    <recommendedName>
        <fullName evidence="1">glutathione-specific gamma-glutamylcyclotransferase</fullName>
        <ecNumber evidence="1">4.3.2.7</ecNumber>
    </recommendedName>
</protein>
<evidence type="ECO:0000256" key="1">
    <source>
        <dbReference type="ARBA" id="ARBA00012344"/>
    </source>
</evidence>
<reference evidence="3 4" key="1">
    <citation type="submission" date="2017-08" db="EMBL/GenBank/DDBJ databases">
        <title>Infants hospitalized years apart are colonized by the same room-sourced microbial strains.</title>
        <authorList>
            <person name="Brooks B."/>
            <person name="Olm M.R."/>
            <person name="Firek B.A."/>
            <person name="Baker R."/>
            <person name="Thomas B.C."/>
            <person name="Morowitz M.J."/>
            <person name="Banfield J.F."/>
        </authorList>
    </citation>
    <scope>NUCLEOTIDE SEQUENCE [LARGE SCALE GENOMIC DNA]</scope>
    <source>
        <strain evidence="3">S2_005_003_R2_42</strain>
    </source>
</reference>
<dbReference type="GO" id="GO:0061928">
    <property type="term" value="F:glutathione specific gamma-glutamylcyclotransferase activity"/>
    <property type="evidence" value="ECO:0007669"/>
    <property type="project" value="UniProtKB-EC"/>
</dbReference>